<sequence>MPGDAGELDAGICIQRLRQHFTKIELTLLVGICGAMSRNGDNEPIYLGDVIVGTEVWRYLHNARGSRLHNGGVDLDLRNYSAGDSCQRVKQLGKVLQTAQFRQQTIHCSFGLLKNLQKGQKGAKFKYPGCEMDKLFRADYVHQHRSSPRSCKCDCQHGSSCDEAKRTPCDRLGCIYDKIERVRAATEQPPKPNIHVGTMASADIVMRASPEFVTQLKDRNVLGIDMEGGGVYRATDCIVIKGVVDYADTHKNKIFADYAAASAASVALAFLMKLYPGNKIRQPQKQPSSIIIMSEMNITEAIEL</sequence>
<dbReference type="InterPro" id="IPR035994">
    <property type="entry name" value="Nucleoside_phosphorylase_sf"/>
</dbReference>
<evidence type="ECO:0008006" key="3">
    <source>
        <dbReference type="Google" id="ProtNLM"/>
    </source>
</evidence>
<reference evidence="1" key="1">
    <citation type="submission" date="2023-06" db="EMBL/GenBank/DDBJ databases">
        <title>Conoideocrella luteorostrata (Hypocreales: Clavicipitaceae), a potential biocontrol fungus for elongate hemlock scale in United States Christmas tree production areas.</title>
        <authorList>
            <person name="Barrett H."/>
            <person name="Lovett B."/>
            <person name="Macias A.M."/>
            <person name="Stajich J.E."/>
            <person name="Kasson M.T."/>
        </authorList>
    </citation>
    <scope>NUCLEOTIDE SEQUENCE</scope>
    <source>
        <strain evidence="1">ARSEF 14590</strain>
    </source>
</reference>
<dbReference type="GO" id="GO:0003824">
    <property type="term" value="F:catalytic activity"/>
    <property type="evidence" value="ECO:0007669"/>
    <property type="project" value="InterPro"/>
</dbReference>
<organism evidence="1 2">
    <name type="scientific">Conoideocrella luteorostrata</name>
    <dbReference type="NCBI Taxonomy" id="1105319"/>
    <lineage>
        <taxon>Eukaryota</taxon>
        <taxon>Fungi</taxon>
        <taxon>Dikarya</taxon>
        <taxon>Ascomycota</taxon>
        <taxon>Pezizomycotina</taxon>
        <taxon>Sordariomycetes</taxon>
        <taxon>Hypocreomycetidae</taxon>
        <taxon>Hypocreales</taxon>
        <taxon>Clavicipitaceae</taxon>
        <taxon>Conoideocrella</taxon>
    </lineage>
</organism>
<name>A0AAJ0CTL8_9HYPO</name>
<dbReference type="PANTHER" id="PTHR46082:SF6">
    <property type="entry name" value="AAA+ ATPASE DOMAIN-CONTAINING PROTEIN-RELATED"/>
    <property type="match status" value="1"/>
</dbReference>
<keyword evidence="2" id="KW-1185">Reference proteome</keyword>
<dbReference type="InterPro" id="IPR053137">
    <property type="entry name" value="NLR-like"/>
</dbReference>
<dbReference type="EMBL" id="JASWJB010000074">
    <property type="protein sequence ID" value="KAK2601614.1"/>
    <property type="molecule type" value="Genomic_DNA"/>
</dbReference>
<dbReference type="AlphaFoldDB" id="A0AAJ0CTL8"/>
<gene>
    <name evidence="1" type="ORF">QQS21_004849</name>
</gene>
<dbReference type="GO" id="GO:0009116">
    <property type="term" value="P:nucleoside metabolic process"/>
    <property type="evidence" value="ECO:0007669"/>
    <property type="project" value="InterPro"/>
</dbReference>
<dbReference type="Proteomes" id="UP001251528">
    <property type="component" value="Unassembled WGS sequence"/>
</dbReference>
<dbReference type="PANTHER" id="PTHR46082">
    <property type="entry name" value="ATP/GTP-BINDING PROTEIN-RELATED"/>
    <property type="match status" value="1"/>
</dbReference>
<accession>A0AAJ0CTL8</accession>
<evidence type="ECO:0000313" key="2">
    <source>
        <dbReference type="Proteomes" id="UP001251528"/>
    </source>
</evidence>
<protein>
    <recommendedName>
        <fullName evidence="3">Nucleoside phosphorylase domain-containing protein</fullName>
    </recommendedName>
</protein>
<dbReference type="Gene3D" id="3.40.50.1580">
    <property type="entry name" value="Nucleoside phosphorylase domain"/>
    <property type="match status" value="1"/>
</dbReference>
<comment type="caution">
    <text evidence="1">The sequence shown here is derived from an EMBL/GenBank/DDBJ whole genome shotgun (WGS) entry which is preliminary data.</text>
</comment>
<evidence type="ECO:0000313" key="1">
    <source>
        <dbReference type="EMBL" id="KAK2601614.1"/>
    </source>
</evidence>
<dbReference type="SUPFAM" id="SSF53167">
    <property type="entry name" value="Purine and uridine phosphorylases"/>
    <property type="match status" value="1"/>
</dbReference>
<proteinExistence type="predicted"/>